<dbReference type="Proteomes" id="UP000034617">
    <property type="component" value="Unassembled WGS sequence"/>
</dbReference>
<comment type="caution">
    <text evidence="2">The sequence shown here is derived from an EMBL/GenBank/DDBJ whole genome shotgun (WGS) entry which is preliminary data.</text>
</comment>
<dbReference type="PANTHER" id="PTHR34504">
    <property type="entry name" value="ANTITOXIN HICB"/>
    <property type="match status" value="1"/>
</dbReference>
<gene>
    <name evidence="2" type="ORF">UW22_C0014G0015</name>
</gene>
<dbReference type="SUPFAM" id="SSF143100">
    <property type="entry name" value="TTHA1013/TTHA0281-like"/>
    <property type="match status" value="1"/>
</dbReference>
<protein>
    <submittedName>
        <fullName evidence="2">Toxin-antitoxin system, antitoxin component, HicB family</fullName>
    </submittedName>
</protein>
<dbReference type="EMBL" id="LCHM01000014">
    <property type="protein sequence ID" value="KKT38056.1"/>
    <property type="molecule type" value="Genomic_DNA"/>
</dbReference>
<name>A0A0G1GSI6_9BACT</name>
<evidence type="ECO:0000313" key="2">
    <source>
        <dbReference type="EMBL" id="KKT38056.1"/>
    </source>
</evidence>
<dbReference type="Gene3D" id="3.30.160.250">
    <property type="match status" value="1"/>
</dbReference>
<dbReference type="AlphaFoldDB" id="A0A0G1GSI6"/>
<proteinExistence type="predicted"/>
<dbReference type="InterPro" id="IPR051404">
    <property type="entry name" value="TA_system_antitoxin"/>
</dbReference>
<dbReference type="InterPro" id="IPR035069">
    <property type="entry name" value="TTHA1013/TTHA0281-like"/>
</dbReference>
<reference evidence="2 3" key="1">
    <citation type="journal article" date="2015" name="Nature">
        <title>rRNA introns, odd ribosomes, and small enigmatic genomes across a large radiation of phyla.</title>
        <authorList>
            <person name="Brown C.T."/>
            <person name="Hug L.A."/>
            <person name="Thomas B.C."/>
            <person name="Sharon I."/>
            <person name="Castelle C.J."/>
            <person name="Singh A."/>
            <person name="Wilkins M.J."/>
            <person name="Williams K.H."/>
            <person name="Banfield J.F."/>
        </authorList>
    </citation>
    <scope>NUCLEOTIDE SEQUENCE [LARGE SCALE GENOMIC DNA]</scope>
</reference>
<evidence type="ECO:0000313" key="3">
    <source>
        <dbReference type="Proteomes" id="UP000034617"/>
    </source>
</evidence>
<evidence type="ECO:0000259" key="1">
    <source>
        <dbReference type="Pfam" id="PF15919"/>
    </source>
</evidence>
<accession>A0A0G1GSI6</accession>
<feature type="domain" description="HicB-like antitoxin of toxin-antitoxin system" evidence="1">
    <location>
        <begin position="9"/>
        <end position="59"/>
    </location>
</feature>
<sequence length="81" mass="9144">MKHKTILNYQAVFQKEPTGGYAVWIPELPGCASQGNTLDEAKSNIEEAIQLYLEDAPDDVVREARSPREQFFVREFSALSV</sequence>
<dbReference type="PANTHER" id="PTHR34504:SF2">
    <property type="entry name" value="UPF0150 PROTEIN SSL0259"/>
    <property type="match status" value="1"/>
</dbReference>
<dbReference type="Pfam" id="PF15919">
    <property type="entry name" value="HicB_lk_antitox"/>
    <property type="match status" value="1"/>
</dbReference>
<organism evidence="2 3">
    <name type="scientific">Candidatus Gottesmanbacteria bacterium GW2011_GWB1_44_11c</name>
    <dbReference type="NCBI Taxonomy" id="1618447"/>
    <lineage>
        <taxon>Bacteria</taxon>
        <taxon>Candidatus Gottesmaniibacteriota</taxon>
    </lineage>
</organism>
<dbReference type="InterPro" id="IPR031807">
    <property type="entry name" value="HicB-like"/>
</dbReference>